<evidence type="ECO:0000313" key="2">
    <source>
        <dbReference type="Proteomes" id="UP000198406"/>
    </source>
</evidence>
<dbReference type="OrthoDB" id="42606at2759"/>
<dbReference type="InterPro" id="IPR052945">
    <property type="entry name" value="Mitotic_Regulator"/>
</dbReference>
<dbReference type="PANTHER" id="PTHR43628:SF1">
    <property type="entry name" value="CHITIN SYNTHASE REGULATORY FACTOR 2-RELATED"/>
    <property type="match status" value="1"/>
</dbReference>
<evidence type="ECO:0000313" key="1">
    <source>
        <dbReference type="EMBL" id="GAX15229.1"/>
    </source>
</evidence>
<dbReference type="Gene3D" id="1.25.40.10">
    <property type="entry name" value="Tetratricopeptide repeat domain"/>
    <property type="match status" value="1"/>
</dbReference>
<keyword evidence="2" id="KW-1185">Reference proteome</keyword>
<reference evidence="1 2" key="1">
    <citation type="journal article" date="2015" name="Plant Cell">
        <title>Oil accumulation by the oleaginous diatom Fistulifera solaris as revealed by the genome and transcriptome.</title>
        <authorList>
            <person name="Tanaka T."/>
            <person name="Maeda Y."/>
            <person name="Veluchamy A."/>
            <person name="Tanaka M."/>
            <person name="Abida H."/>
            <person name="Marechal E."/>
            <person name="Bowler C."/>
            <person name="Muto M."/>
            <person name="Sunaga Y."/>
            <person name="Tanaka M."/>
            <person name="Yoshino T."/>
            <person name="Taniguchi T."/>
            <person name="Fukuda Y."/>
            <person name="Nemoto M."/>
            <person name="Matsumoto M."/>
            <person name="Wong P.S."/>
            <person name="Aburatani S."/>
            <person name="Fujibuchi W."/>
        </authorList>
    </citation>
    <scope>NUCLEOTIDE SEQUENCE [LARGE SCALE GENOMIC DNA]</scope>
    <source>
        <strain evidence="1 2">JPCC DA0580</strain>
    </source>
</reference>
<dbReference type="SUPFAM" id="SSF81901">
    <property type="entry name" value="HCP-like"/>
    <property type="match status" value="1"/>
</dbReference>
<dbReference type="SMART" id="SM00671">
    <property type="entry name" value="SEL1"/>
    <property type="match status" value="3"/>
</dbReference>
<name>A0A1Z5JMN0_FISSO</name>
<dbReference type="Proteomes" id="UP000198406">
    <property type="component" value="Unassembled WGS sequence"/>
</dbReference>
<dbReference type="EMBL" id="BDSP01000089">
    <property type="protein sequence ID" value="GAX15229.1"/>
    <property type="molecule type" value="Genomic_DNA"/>
</dbReference>
<protein>
    <submittedName>
        <fullName evidence="1">Uncharacterized protein</fullName>
    </submittedName>
</protein>
<comment type="caution">
    <text evidence="1">The sequence shown here is derived from an EMBL/GenBank/DDBJ whole genome shotgun (WGS) entry which is preliminary data.</text>
</comment>
<dbReference type="InParanoid" id="A0A1Z5JMN0"/>
<dbReference type="PANTHER" id="PTHR43628">
    <property type="entry name" value="ACTIVATOR OF C KINASE PROTEIN 1-RELATED"/>
    <property type="match status" value="1"/>
</dbReference>
<organism evidence="1 2">
    <name type="scientific">Fistulifera solaris</name>
    <name type="common">Oleaginous diatom</name>
    <dbReference type="NCBI Taxonomy" id="1519565"/>
    <lineage>
        <taxon>Eukaryota</taxon>
        <taxon>Sar</taxon>
        <taxon>Stramenopiles</taxon>
        <taxon>Ochrophyta</taxon>
        <taxon>Bacillariophyta</taxon>
        <taxon>Bacillariophyceae</taxon>
        <taxon>Bacillariophycidae</taxon>
        <taxon>Naviculales</taxon>
        <taxon>Naviculaceae</taxon>
        <taxon>Fistulifera</taxon>
    </lineage>
</organism>
<dbReference type="InterPro" id="IPR006597">
    <property type="entry name" value="Sel1-like"/>
</dbReference>
<dbReference type="AlphaFoldDB" id="A0A1Z5JMN0"/>
<dbReference type="Pfam" id="PF08238">
    <property type="entry name" value="Sel1"/>
    <property type="match status" value="3"/>
</dbReference>
<gene>
    <name evidence="1" type="ORF">FisN_1Hh666</name>
</gene>
<dbReference type="InterPro" id="IPR011990">
    <property type="entry name" value="TPR-like_helical_dom_sf"/>
</dbReference>
<sequence length="450" mass="51389">MQPSLSRQMKIGQQSCAEDYCFMTQSAFAWHHNCGLLLVLIHMDLNGWWVFMNRNTWRIGFSSTHRQQRVSANNDLSISIAALATANVAYYCLSNRGDEDDPRLSFKGNDLSAFFSSLKLKDDLVTHCREEALVGNECPSGYSESKRFYQVLAYHRDLLADYQRRWPEAHEGKTPRKMKRDWPRRIPKAHQIASLEFDLRFCERLEGGDTKKCQDLKFRIACFYIYHESNPVFQKKGLNLVKELANKGHPDGMCLYGLILSEGGVAGLESDPKQAVVWWRRCVDAHRHITATYELAVALYTGDGIAENTELAVNLFRRAAHLGHAGAAYMLGECLLDGVGVTRDRADALEWLVTAAELGHHLARVRVFTILNEHYQLLESLDDEYERKYQEAEKWDYEMSEERSRVVNIERRFSVGGGSKNPVVLAKRKTVVAESRGMKYPTTDKLQPGL</sequence>
<accession>A0A1Z5JMN0</accession>
<proteinExistence type="predicted"/>